<feature type="coiled-coil region" evidence="1">
    <location>
        <begin position="92"/>
        <end position="338"/>
    </location>
</feature>
<dbReference type="EMBL" id="SJST01000002">
    <property type="protein sequence ID" value="TCD15373.1"/>
    <property type="molecule type" value="Genomic_DNA"/>
</dbReference>
<sequence>MIETALIFALGFLAAALFGLMIAPAIWRRAVFLTRKRIESALPLSINELNAEKDALRAEHAMAERRLTMRLDAIQDKNARLMVNVADKAGEIDALEQSLADSLARGAKLESELEETSERLDERTTELSQTTIALESTRSELEMRSSALERAQSEIELLSGRIADAREDISERDAKIDGLAANLAELKAARKEFQQQVRSLRAEAKATAEMLRAERKKVATLEERIEEFIHVKSDLEATVERREKQLSRSEERQAIAEGDLREMEERMQAIENERRDLEKEAGDMTLHINSLMSVIGDDDPERFLAAARKDAEAQASEIATLREERDRLNLELKRVKSEKQPDAGDAVLREKLHQLAAEVVAMAARIEGPKSPIESILEKDDGSPATDVVSLAERIRELQRKAATQQSA</sequence>
<keyword evidence="1" id="KW-0175">Coiled coil</keyword>
<dbReference type="RefSeq" id="WP_131567398.1">
    <property type="nucleotide sequence ID" value="NZ_JAINFK010000004.1"/>
</dbReference>
<dbReference type="AlphaFoldDB" id="A0A4R0PF12"/>
<keyword evidence="2" id="KW-0472">Membrane</keyword>
<dbReference type="SUPFAM" id="SSF90257">
    <property type="entry name" value="Myosin rod fragments"/>
    <property type="match status" value="1"/>
</dbReference>
<evidence type="ECO:0000313" key="3">
    <source>
        <dbReference type="EMBL" id="TCD15373.1"/>
    </source>
</evidence>
<keyword evidence="4" id="KW-1185">Reference proteome</keyword>
<comment type="caution">
    <text evidence="3">The sequence shown here is derived from an EMBL/GenBank/DDBJ whole genome shotgun (WGS) entry which is preliminary data.</text>
</comment>
<organism evidence="3 4">
    <name type="scientific">Oricola cellulosilytica</name>
    <dbReference type="NCBI Taxonomy" id="1429082"/>
    <lineage>
        <taxon>Bacteria</taxon>
        <taxon>Pseudomonadati</taxon>
        <taxon>Pseudomonadota</taxon>
        <taxon>Alphaproteobacteria</taxon>
        <taxon>Hyphomicrobiales</taxon>
        <taxon>Ahrensiaceae</taxon>
        <taxon>Oricola</taxon>
    </lineage>
</organism>
<evidence type="ECO:0000256" key="1">
    <source>
        <dbReference type="SAM" id="Coils"/>
    </source>
</evidence>
<keyword evidence="2" id="KW-0812">Transmembrane</keyword>
<dbReference type="PANTHER" id="PTHR18937">
    <property type="entry name" value="STRUCTURAL MAINTENANCE OF CHROMOSOMES SMC FAMILY MEMBER"/>
    <property type="match status" value="1"/>
</dbReference>
<proteinExistence type="predicted"/>
<dbReference type="Proteomes" id="UP000291301">
    <property type="component" value="Unassembled WGS sequence"/>
</dbReference>
<feature type="transmembrane region" description="Helical" evidence="2">
    <location>
        <begin position="6"/>
        <end position="27"/>
    </location>
</feature>
<evidence type="ECO:0000313" key="4">
    <source>
        <dbReference type="Proteomes" id="UP000291301"/>
    </source>
</evidence>
<name>A0A4R0PF12_9HYPH</name>
<dbReference type="OrthoDB" id="7826912at2"/>
<protein>
    <submittedName>
        <fullName evidence="3">Uncharacterized protein</fullName>
    </submittedName>
</protein>
<dbReference type="Gene3D" id="1.10.287.1490">
    <property type="match status" value="1"/>
</dbReference>
<gene>
    <name evidence="3" type="ORF">E0D97_07535</name>
</gene>
<reference evidence="3 4" key="1">
    <citation type="journal article" date="2015" name="Antonie Van Leeuwenhoek">
        <title>Oricola cellulosilytica gen. nov., sp. nov., a cellulose-degrading bacterium of the family Phyllobacteriaceae isolated from surface seashore water, and emended descriptions of Mesorhizobium loti and Phyllobacterium myrsinacearum.</title>
        <authorList>
            <person name="Hameed A."/>
            <person name="Shahina M."/>
            <person name="Lai W.A."/>
            <person name="Lin S.Y."/>
            <person name="Young L.S."/>
            <person name="Liu Y.C."/>
            <person name="Hsu Y.H."/>
            <person name="Young C.C."/>
        </authorList>
    </citation>
    <scope>NUCLEOTIDE SEQUENCE [LARGE SCALE GENOMIC DNA]</scope>
    <source>
        <strain evidence="3 4">KCTC 52183</strain>
    </source>
</reference>
<evidence type="ECO:0000256" key="2">
    <source>
        <dbReference type="SAM" id="Phobius"/>
    </source>
</evidence>
<accession>A0A4R0PF12</accession>
<keyword evidence="2" id="KW-1133">Transmembrane helix</keyword>